<feature type="domain" description="TonB-dependent receptor plug" evidence="9">
    <location>
        <begin position="209"/>
        <end position="353"/>
    </location>
</feature>
<evidence type="ECO:0000313" key="10">
    <source>
        <dbReference type="EMBL" id="TDG38031.1"/>
    </source>
</evidence>
<reference evidence="10 11" key="1">
    <citation type="submission" date="2019-02" db="EMBL/GenBank/DDBJ databases">
        <title>Pedobacter sp. nov., a novel speices isolated from soil of pinguins habitat in Antarcitica.</title>
        <authorList>
            <person name="He R.-H."/>
        </authorList>
    </citation>
    <scope>NUCLEOTIDE SEQUENCE [LARGE SCALE GENOMIC DNA]</scope>
    <source>
        <strain evidence="10 11">E01020</strain>
    </source>
</reference>
<dbReference type="InterPro" id="IPR012910">
    <property type="entry name" value="Plug_dom"/>
</dbReference>
<feature type="signal peptide" evidence="8">
    <location>
        <begin position="1"/>
        <end position="17"/>
    </location>
</feature>
<dbReference type="Proteomes" id="UP000295668">
    <property type="component" value="Unassembled WGS sequence"/>
</dbReference>
<feature type="chain" id="PRO_5020536686" evidence="8">
    <location>
        <begin position="18"/>
        <end position="1156"/>
    </location>
</feature>
<proteinExistence type="inferred from homology"/>
<sequence length="1156" mass="124884">MKLTLILLIAFFLPVSAASSAQNVTILVKNAPVEKVFREIEKQTGMGFLYSKRILLEAGKVSIDVKNVPITVVLKQCFVGQLLDYAIQENTIIITKKPGVILKVQIPDPAIHTALLINVHGKAVNENNEPMEGITITVKGTRRGTSTGKNGEFRLTGIDGDATLVFTGIGVEQLEIKVNGRSEIPDVRLKIKVNYMAEAVVVGYGSTKRKDLTGSVVSVNVNEIKDVPYASIDQALSGKAAGVQVVQGDGSPGGVASIRIRGGTSILGGNDPLYIIDGVQVTPLDRYITTPGEVVDPIAQSAGNSSANGALSGSFARGLNSLAGLNINDIATIDILKDASGTAIYGSKAANGVVIITTKKGSFNEKPIFEFNNYTGVSKPIKAKLLNADQYRSVLKEAAQNLVDAQTAAGDDVSTIPNKILTDPNFLGNANTDWLGLVLRNGISQNTDISIRGGSKSSRYYTSLSYTNQTGVVLGTDFKRISGKINFDNDITDKIKFITNINYGFTRNNITNGAYSQALYAPPTKQPYNDDGTLARLNGSAVGSLNASGFQNPLALLNGINEGKNGSFLGSLALEYNIAKGLKFRSQASINYNSYHQRNFTPSNSLVKVASGAGGSSQGGIGSQGQTESTSSLYENTLNYIHQFNSNHRLDAVIGTSWQLDKSNTFQASGQGYPDDIILNNIGSAVLALPNISGSTQNSLLSFYARVNYAYQDKYLLTVTGRSDASSKFPSNNQVGYFPSAGIGWRISQENFLKNVSWVDDIKLRASMGYTGTQNIGDNSFRTLYTTGSYNGSNATIPTQLGNSTIKWESTLQKDAGIDFSFFKSRLVGGIGIYEKKSSGLLYTVPLAPSSSYSTLIANLADIRNRGLEIQLNIDIIRGKTFSWNTSINTSFNRSLVTNLNSIFADPNHGNVVTADGVNYISANSVLISGSPVGQFVGLNFLGIIQSKAQLDSYLSTQPYYTYFTPYINIGDPMYSLMGDFPDNGQFIGTASPKYYGGITNNISYKNFSLSALLNYSVGGHILYLAEISNHSVNDLTNKSTAILNHWTPTNTTSDRPRLIYGYNASGTANNNIYSSSYLKLKSITLNYRFPKELIKRANIENLSIYFSATNLFTITRYPGQDPEVSNDPYSLVDGYTDSNNYPTIKQYVLGLRLSF</sequence>
<dbReference type="OrthoDB" id="9768177at2"/>
<name>A0A4R5MQC0_9SPHI</name>
<evidence type="ECO:0000256" key="3">
    <source>
        <dbReference type="ARBA" id="ARBA00022452"/>
    </source>
</evidence>
<gene>
    <name evidence="10" type="ORF">EZJ43_00015</name>
</gene>
<dbReference type="Gene3D" id="2.40.170.20">
    <property type="entry name" value="TonB-dependent receptor, beta-barrel domain"/>
    <property type="match status" value="1"/>
</dbReference>
<keyword evidence="11" id="KW-1185">Reference proteome</keyword>
<dbReference type="SUPFAM" id="SSF49464">
    <property type="entry name" value="Carboxypeptidase regulatory domain-like"/>
    <property type="match status" value="1"/>
</dbReference>
<evidence type="ECO:0000256" key="5">
    <source>
        <dbReference type="ARBA" id="ARBA00023136"/>
    </source>
</evidence>
<comment type="subcellular location">
    <subcellularLocation>
        <location evidence="1 7">Cell outer membrane</location>
        <topology evidence="1 7">Multi-pass membrane protein</topology>
    </subcellularLocation>
</comment>
<dbReference type="NCBIfam" id="TIGR04056">
    <property type="entry name" value="OMP_RagA_SusC"/>
    <property type="match status" value="1"/>
</dbReference>
<dbReference type="Pfam" id="PF13715">
    <property type="entry name" value="CarbopepD_reg_2"/>
    <property type="match status" value="1"/>
</dbReference>
<dbReference type="GO" id="GO:0009279">
    <property type="term" value="C:cell outer membrane"/>
    <property type="evidence" value="ECO:0007669"/>
    <property type="project" value="UniProtKB-SubCell"/>
</dbReference>
<evidence type="ECO:0000259" key="9">
    <source>
        <dbReference type="Pfam" id="PF07715"/>
    </source>
</evidence>
<comment type="caution">
    <text evidence="10">The sequence shown here is derived from an EMBL/GenBank/DDBJ whole genome shotgun (WGS) entry which is preliminary data.</text>
</comment>
<dbReference type="InterPro" id="IPR023996">
    <property type="entry name" value="TonB-dep_OMP_SusC/RagA"/>
</dbReference>
<dbReference type="Pfam" id="PF07715">
    <property type="entry name" value="Plug"/>
    <property type="match status" value="1"/>
</dbReference>
<dbReference type="InterPro" id="IPR036942">
    <property type="entry name" value="Beta-barrel_TonB_sf"/>
</dbReference>
<evidence type="ECO:0000256" key="2">
    <source>
        <dbReference type="ARBA" id="ARBA00022448"/>
    </source>
</evidence>
<evidence type="ECO:0000313" key="11">
    <source>
        <dbReference type="Proteomes" id="UP000295668"/>
    </source>
</evidence>
<keyword evidence="3 7" id="KW-1134">Transmembrane beta strand</keyword>
<keyword evidence="4 7" id="KW-0812">Transmembrane</keyword>
<evidence type="ECO:0000256" key="1">
    <source>
        <dbReference type="ARBA" id="ARBA00004571"/>
    </source>
</evidence>
<protein>
    <submittedName>
        <fullName evidence="10">SusC/RagA family TonB-linked outer membrane protein</fullName>
    </submittedName>
</protein>
<dbReference type="SUPFAM" id="SSF56935">
    <property type="entry name" value="Porins"/>
    <property type="match status" value="1"/>
</dbReference>
<dbReference type="InterPro" id="IPR039426">
    <property type="entry name" value="TonB-dep_rcpt-like"/>
</dbReference>
<dbReference type="Gene3D" id="2.170.130.10">
    <property type="entry name" value="TonB-dependent receptor, plug domain"/>
    <property type="match status" value="1"/>
</dbReference>
<dbReference type="AlphaFoldDB" id="A0A4R5MQC0"/>
<dbReference type="PROSITE" id="PS52016">
    <property type="entry name" value="TONB_DEPENDENT_REC_3"/>
    <property type="match status" value="1"/>
</dbReference>
<keyword evidence="2 7" id="KW-0813">Transport</keyword>
<comment type="similarity">
    <text evidence="7">Belongs to the TonB-dependent receptor family.</text>
</comment>
<evidence type="ECO:0000256" key="7">
    <source>
        <dbReference type="PROSITE-ProRule" id="PRU01360"/>
    </source>
</evidence>
<keyword evidence="8" id="KW-0732">Signal</keyword>
<dbReference type="EMBL" id="SJCY01000001">
    <property type="protein sequence ID" value="TDG38031.1"/>
    <property type="molecule type" value="Genomic_DNA"/>
</dbReference>
<dbReference type="NCBIfam" id="TIGR04057">
    <property type="entry name" value="SusC_RagA_signa"/>
    <property type="match status" value="1"/>
</dbReference>
<evidence type="ECO:0000256" key="8">
    <source>
        <dbReference type="SAM" id="SignalP"/>
    </source>
</evidence>
<dbReference type="InterPro" id="IPR037066">
    <property type="entry name" value="Plug_dom_sf"/>
</dbReference>
<evidence type="ECO:0000256" key="6">
    <source>
        <dbReference type="ARBA" id="ARBA00023237"/>
    </source>
</evidence>
<keyword evidence="6 7" id="KW-0998">Cell outer membrane</keyword>
<organism evidence="10 11">
    <name type="scientific">Pedobacter changchengzhani</name>
    <dbReference type="NCBI Taxonomy" id="2529274"/>
    <lineage>
        <taxon>Bacteria</taxon>
        <taxon>Pseudomonadati</taxon>
        <taxon>Bacteroidota</taxon>
        <taxon>Sphingobacteriia</taxon>
        <taxon>Sphingobacteriales</taxon>
        <taxon>Sphingobacteriaceae</taxon>
        <taxon>Pedobacter</taxon>
    </lineage>
</organism>
<accession>A0A4R5MQC0</accession>
<dbReference type="InterPro" id="IPR023997">
    <property type="entry name" value="TonB-dep_OMP_SusC/RagA_CS"/>
</dbReference>
<dbReference type="InterPro" id="IPR008969">
    <property type="entry name" value="CarboxyPept-like_regulatory"/>
</dbReference>
<keyword evidence="5 7" id="KW-0472">Membrane</keyword>
<evidence type="ECO:0000256" key="4">
    <source>
        <dbReference type="ARBA" id="ARBA00022692"/>
    </source>
</evidence>